<reference evidence="2 3" key="1">
    <citation type="submission" date="2023-06" db="EMBL/GenBank/DDBJ databases">
        <authorList>
            <person name="Ye Y.-Q."/>
            <person name="Du Z.-J."/>
        </authorList>
    </citation>
    <scope>NUCLEOTIDE SEQUENCE [LARGE SCALE GENOMIC DNA]</scope>
    <source>
        <strain evidence="2 3">SDUM287046</strain>
    </source>
</reference>
<organism evidence="2 3">
    <name type="scientific">Aequorivita aurantiaca</name>
    <dbReference type="NCBI Taxonomy" id="3053356"/>
    <lineage>
        <taxon>Bacteria</taxon>
        <taxon>Pseudomonadati</taxon>
        <taxon>Bacteroidota</taxon>
        <taxon>Flavobacteriia</taxon>
        <taxon>Flavobacteriales</taxon>
        <taxon>Flavobacteriaceae</taxon>
        <taxon>Aequorivita</taxon>
    </lineage>
</organism>
<evidence type="ECO:0000256" key="1">
    <source>
        <dbReference type="SAM" id="SignalP"/>
    </source>
</evidence>
<dbReference type="RefSeq" id="WP_290252860.1">
    <property type="nucleotide sequence ID" value="NZ_JAUGQQ010000001.1"/>
</dbReference>
<evidence type="ECO:0000313" key="3">
    <source>
        <dbReference type="Proteomes" id="UP001244787"/>
    </source>
</evidence>
<evidence type="ECO:0000313" key="2">
    <source>
        <dbReference type="EMBL" id="MDN3722771.1"/>
    </source>
</evidence>
<keyword evidence="3" id="KW-1185">Reference proteome</keyword>
<gene>
    <name evidence="2" type="ORF">QRD02_00125</name>
</gene>
<feature type="signal peptide" evidence="1">
    <location>
        <begin position="1"/>
        <end position="22"/>
    </location>
</feature>
<dbReference type="Proteomes" id="UP001244787">
    <property type="component" value="Unassembled WGS sequence"/>
</dbReference>
<keyword evidence="1" id="KW-0732">Signal</keyword>
<dbReference type="EMBL" id="JAUGQQ010000001">
    <property type="protein sequence ID" value="MDN3722771.1"/>
    <property type="molecule type" value="Genomic_DNA"/>
</dbReference>
<protein>
    <submittedName>
        <fullName evidence="2">Uncharacterized protein</fullName>
    </submittedName>
</protein>
<comment type="caution">
    <text evidence="2">The sequence shown here is derived from an EMBL/GenBank/DDBJ whole genome shotgun (WGS) entry which is preliminary data.</text>
</comment>
<proteinExistence type="predicted"/>
<sequence length="65" mass="7182">MKNALPGILVFLLIIFSDVAYAQCSEMENANMKKYAELTRNSEDAQGCSMCAWLANLYCIAENGV</sequence>
<name>A0ABT8DCG3_9FLAO</name>
<feature type="chain" id="PRO_5046509374" evidence="1">
    <location>
        <begin position="23"/>
        <end position="65"/>
    </location>
</feature>
<accession>A0ABT8DCG3</accession>